<protein>
    <submittedName>
        <fullName evidence="2">Uncharacterized protein</fullName>
    </submittedName>
</protein>
<evidence type="ECO:0000313" key="3">
    <source>
        <dbReference type="Proteomes" id="UP000231179"/>
    </source>
</evidence>
<accession>A0A2K8KN36</accession>
<dbReference type="EMBL" id="CP024870">
    <property type="protein sequence ID" value="ATX71064.1"/>
    <property type="molecule type" value="Genomic_DNA"/>
</dbReference>
<evidence type="ECO:0000313" key="2">
    <source>
        <dbReference type="EMBL" id="ATX71064.1"/>
    </source>
</evidence>
<feature type="transmembrane region" description="Helical" evidence="1">
    <location>
        <begin position="27"/>
        <end position="49"/>
    </location>
</feature>
<feature type="transmembrane region" description="Helical" evidence="1">
    <location>
        <begin position="100"/>
        <end position="119"/>
    </location>
</feature>
<feature type="transmembrane region" description="Helical" evidence="1">
    <location>
        <begin position="125"/>
        <end position="150"/>
    </location>
</feature>
<name>A0A2K8KN36_9MOLU</name>
<evidence type="ECO:0000256" key="1">
    <source>
        <dbReference type="SAM" id="Phobius"/>
    </source>
</evidence>
<sequence>MELEFDDQTLTEKQNMWKTFNDERTDFWISFAFILLESIIPGLAIWILVGNDFTTTMKNNLPSPILGYVILIGISYLIYTGLVTFFCYKMKWHRADNFTYSLTFTCIFITITLIGYGLSNSTMFLVVKFIIVILVAIVCITGAVFMTYLAKNSEIKMQQKFQENYAAWKAGAELKPGLVKKLVKYDKKQQALLAQHEEIESIKRKVQKKINAKLILEEEEKHIKIAKIDKRLELKEEKKRAKDKKIKF</sequence>
<dbReference type="NCBIfam" id="NF046003">
    <property type="entry name" value="DxFTY_mem_plasm"/>
    <property type="match status" value="1"/>
</dbReference>
<keyword evidence="3" id="KW-1185">Reference proteome</keyword>
<keyword evidence="1" id="KW-1133">Transmembrane helix</keyword>
<gene>
    <name evidence="2" type="ORF">SCLAR_v1c07470</name>
</gene>
<dbReference type="Proteomes" id="UP000231179">
    <property type="component" value="Chromosome"/>
</dbReference>
<organism evidence="2 3">
    <name type="scientific">Spiroplasma clarkii</name>
    <dbReference type="NCBI Taxonomy" id="2139"/>
    <lineage>
        <taxon>Bacteria</taxon>
        <taxon>Bacillati</taxon>
        <taxon>Mycoplasmatota</taxon>
        <taxon>Mollicutes</taxon>
        <taxon>Entomoplasmatales</taxon>
        <taxon>Spiroplasmataceae</taxon>
        <taxon>Spiroplasma</taxon>
    </lineage>
</organism>
<keyword evidence="1" id="KW-0472">Membrane</keyword>
<proteinExistence type="predicted"/>
<keyword evidence="1" id="KW-0812">Transmembrane</keyword>
<dbReference type="AlphaFoldDB" id="A0A2K8KN36"/>
<reference evidence="2 3" key="1">
    <citation type="submission" date="2017-11" db="EMBL/GenBank/DDBJ databases">
        <title>Complete genome sequence of Spiroplasma clarkii CN-5 (DSM 19994).</title>
        <authorList>
            <person name="Tsai Y.-M."/>
            <person name="Chang A."/>
            <person name="Lo W.-S."/>
            <person name="Kuo C.-H."/>
        </authorList>
    </citation>
    <scope>NUCLEOTIDE SEQUENCE [LARGE SCALE GENOMIC DNA]</scope>
    <source>
        <strain evidence="2 3">CN-5</strain>
    </source>
</reference>
<feature type="transmembrane region" description="Helical" evidence="1">
    <location>
        <begin position="65"/>
        <end position="88"/>
    </location>
</feature>